<evidence type="ECO:0000259" key="5">
    <source>
        <dbReference type="Pfam" id="PF17953"/>
    </source>
</evidence>
<dbReference type="GO" id="GO:0003723">
    <property type="term" value="F:RNA binding"/>
    <property type="evidence" value="ECO:0007669"/>
    <property type="project" value="UniProtKB-KW"/>
</dbReference>
<evidence type="ECO:0000256" key="1">
    <source>
        <dbReference type="ARBA" id="ARBA00005772"/>
    </source>
</evidence>
<keyword evidence="7" id="KW-1185">Reference proteome</keyword>
<dbReference type="OrthoDB" id="597017at2"/>
<dbReference type="GO" id="GO:0051607">
    <property type="term" value="P:defense response to virus"/>
    <property type="evidence" value="ECO:0007669"/>
    <property type="project" value="UniProtKB-KW"/>
</dbReference>
<organism evidence="6 7">
    <name type="scientific">Thermophagus xiamenensis</name>
    <dbReference type="NCBI Taxonomy" id="385682"/>
    <lineage>
        <taxon>Bacteria</taxon>
        <taxon>Pseudomonadati</taxon>
        <taxon>Bacteroidota</taxon>
        <taxon>Bacteroidia</taxon>
        <taxon>Marinilabiliales</taxon>
        <taxon>Marinilabiliaceae</taxon>
        <taxon>Thermophagus</taxon>
    </lineage>
</organism>
<feature type="domain" description="Csm4 C-terminal" evidence="5">
    <location>
        <begin position="247"/>
        <end position="328"/>
    </location>
</feature>
<gene>
    <name evidence="6" type="ORF">SAMN05444380_11557</name>
</gene>
<comment type="similarity">
    <text evidence="1">Belongs to the CRISPR-associated Csm4 family.</text>
</comment>
<evidence type="ECO:0000256" key="3">
    <source>
        <dbReference type="ARBA" id="ARBA00022884"/>
    </source>
</evidence>
<dbReference type="RefSeq" id="WP_010527002.1">
    <property type="nucleotide sequence ID" value="NZ_AFSL01000025.1"/>
</dbReference>
<keyword evidence="4" id="KW-0051">Antiviral defense</keyword>
<dbReference type="InParanoid" id="A0A1I2C8U4"/>
<dbReference type="InterPro" id="IPR005510">
    <property type="entry name" value="Csm4"/>
</dbReference>
<accession>A0A1I2C8U4</accession>
<evidence type="ECO:0000313" key="6">
    <source>
        <dbReference type="EMBL" id="SFE64756.1"/>
    </source>
</evidence>
<keyword evidence="3" id="KW-0694">RNA-binding</keyword>
<evidence type="ECO:0000256" key="4">
    <source>
        <dbReference type="ARBA" id="ARBA00023118"/>
    </source>
</evidence>
<dbReference type="Proteomes" id="UP000181976">
    <property type="component" value="Unassembled WGS sequence"/>
</dbReference>
<dbReference type="InterPro" id="IPR040932">
    <property type="entry name" value="Csm4_C"/>
</dbReference>
<dbReference type="STRING" id="385682.SAMN05444380_11557"/>
<evidence type="ECO:0000313" key="7">
    <source>
        <dbReference type="Proteomes" id="UP000181976"/>
    </source>
</evidence>
<reference evidence="6 7" key="1">
    <citation type="submission" date="2016-10" db="EMBL/GenBank/DDBJ databases">
        <authorList>
            <person name="de Groot N.N."/>
        </authorList>
    </citation>
    <scope>NUCLEOTIDE SEQUENCE [LARGE SCALE GENOMIC DNA]</scope>
    <source>
        <strain evidence="6 7">DSM 19012</strain>
    </source>
</reference>
<dbReference type="AlphaFoldDB" id="A0A1I2C8U4"/>
<evidence type="ECO:0000256" key="2">
    <source>
        <dbReference type="ARBA" id="ARBA00016109"/>
    </source>
</evidence>
<dbReference type="Pfam" id="PF17953">
    <property type="entry name" value="Csm4_C"/>
    <property type="match status" value="1"/>
</dbReference>
<dbReference type="EMBL" id="FONA01000015">
    <property type="protein sequence ID" value="SFE64756.1"/>
    <property type="molecule type" value="Genomic_DNA"/>
</dbReference>
<dbReference type="NCBIfam" id="TIGR01903">
    <property type="entry name" value="cas5_csm4"/>
    <property type="match status" value="1"/>
</dbReference>
<sequence length="339" mass="38787">MKIVELITLPGNQYHFGEILPQAEEQHMNVVTPHPSSDLLFSAMVNIWQKVYGDATQLINSFETDLIRLSSAFFFIGNKEQKRLRFLPKPVVANLKSTDQHKKLKRIAYVSEAIINQGVLPDQWFNPDCCTLLEGNLLCLNEELSHIKVDKISVYKEVTIPKVKVHTLEKENRLYSQSNILFPPEEDSQIEKGYYFYLEENLPPDEQEKFMAVLNLMADEGLGGDRSSGCGLFKEVRITEAPALTETSDYYLSLSLINPAKEEQHAFLYYPIVTRGGRRINSHQRLKMVNMVGEGAILSQKIAGRIVDISPNNDGRYKRYGKAFLYPLNTNIEQLWKEV</sequence>
<protein>
    <recommendedName>
        <fullName evidence="2">CRISPR system Cms protein Csm4</fullName>
    </recommendedName>
</protein>
<name>A0A1I2C8U4_9BACT</name>
<dbReference type="eggNOG" id="COG1567">
    <property type="taxonomic scope" value="Bacteria"/>
</dbReference>
<proteinExistence type="inferred from homology"/>